<dbReference type="SUPFAM" id="SSF56672">
    <property type="entry name" value="DNA/RNA polymerases"/>
    <property type="match status" value="1"/>
</dbReference>
<evidence type="ECO:0000256" key="3">
    <source>
        <dbReference type="ARBA" id="ARBA00022722"/>
    </source>
</evidence>
<keyword evidence="6" id="KW-0695">RNA-directed DNA polymerase</keyword>
<evidence type="ECO:0000313" key="8">
    <source>
        <dbReference type="EMBL" id="NXG80659.1"/>
    </source>
</evidence>
<keyword evidence="4" id="KW-0255">Endonuclease</keyword>
<dbReference type="OrthoDB" id="6773263at2759"/>
<keyword evidence="5" id="KW-0378">Hydrolase</keyword>
<proteinExistence type="predicted"/>
<evidence type="ECO:0000256" key="4">
    <source>
        <dbReference type="ARBA" id="ARBA00022759"/>
    </source>
</evidence>
<evidence type="ECO:0000256" key="2">
    <source>
        <dbReference type="ARBA" id="ARBA00022695"/>
    </source>
</evidence>
<evidence type="ECO:0000256" key="5">
    <source>
        <dbReference type="ARBA" id="ARBA00022801"/>
    </source>
</evidence>
<keyword evidence="2" id="KW-0548">Nucleotidyltransferase</keyword>
<protein>
    <submittedName>
        <fullName evidence="8">POK6 protein</fullName>
    </submittedName>
</protein>
<feature type="domain" description="Reverse transcriptase thumb" evidence="7">
    <location>
        <begin position="16"/>
        <end position="56"/>
    </location>
</feature>
<evidence type="ECO:0000313" key="9">
    <source>
        <dbReference type="Proteomes" id="UP000578343"/>
    </source>
</evidence>
<keyword evidence="1" id="KW-0808">Transferase</keyword>
<dbReference type="InterPro" id="IPR010661">
    <property type="entry name" value="RVT_thumb"/>
</dbReference>
<dbReference type="GO" id="GO:0016787">
    <property type="term" value="F:hydrolase activity"/>
    <property type="evidence" value="ECO:0007669"/>
    <property type="project" value="UniProtKB-KW"/>
</dbReference>
<evidence type="ECO:0000256" key="6">
    <source>
        <dbReference type="ARBA" id="ARBA00022918"/>
    </source>
</evidence>
<comment type="caution">
    <text evidence="8">The sequence shown here is derived from an EMBL/GenBank/DDBJ whole genome shotgun (WGS) entry which is preliminary data.</text>
</comment>
<dbReference type="Pfam" id="PF06817">
    <property type="entry name" value="RVT_thumb"/>
    <property type="match status" value="1"/>
</dbReference>
<dbReference type="PANTHER" id="PTHR41694">
    <property type="entry name" value="ENDOGENOUS RETROVIRUS GROUP K MEMBER POL PROTEIN"/>
    <property type="match status" value="1"/>
</dbReference>
<dbReference type="PANTHER" id="PTHR41694:SF3">
    <property type="entry name" value="RNA-DIRECTED DNA POLYMERASE-RELATED"/>
    <property type="match status" value="1"/>
</dbReference>
<dbReference type="GO" id="GO:0035613">
    <property type="term" value="F:RNA stem-loop binding"/>
    <property type="evidence" value="ECO:0007669"/>
    <property type="project" value="TreeGrafter"/>
</dbReference>
<reference evidence="8 9" key="1">
    <citation type="submission" date="2019-09" db="EMBL/GenBank/DDBJ databases">
        <title>Bird 10,000 Genomes (B10K) Project - Family phase.</title>
        <authorList>
            <person name="Zhang G."/>
        </authorList>
    </citation>
    <scope>NUCLEOTIDE SEQUENCE [LARGE SCALE GENOMIC DNA]</scope>
    <source>
        <strain evidence="8">B10K-DU-001-21</strain>
        <tissue evidence="8">Muscle</tissue>
    </source>
</reference>
<organism evidence="8 9">
    <name type="scientific">Baryphthengus martii</name>
    <name type="common">Rufous motmot</name>
    <dbReference type="NCBI Taxonomy" id="176943"/>
    <lineage>
        <taxon>Eukaryota</taxon>
        <taxon>Metazoa</taxon>
        <taxon>Chordata</taxon>
        <taxon>Craniata</taxon>
        <taxon>Vertebrata</taxon>
        <taxon>Euteleostomi</taxon>
        <taxon>Archelosauria</taxon>
        <taxon>Archosauria</taxon>
        <taxon>Dinosauria</taxon>
        <taxon>Saurischia</taxon>
        <taxon>Theropoda</taxon>
        <taxon>Coelurosauria</taxon>
        <taxon>Aves</taxon>
        <taxon>Neognathae</taxon>
        <taxon>Neoaves</taxon>
        <taxon>Telluraves</taxon>
        <taxon>Coraciimorphae</taxon>
        <taxon>Coraciiformes</taxon>
        <taxon>Momotidae</taxon>
        <taxon>Baryphthengus</taxon>
    </lineage>
</organism>
<dbReference type="InterPro" id="IPR043128">
    <property type="entry name" value="Rev_trsase/Diguanyl_cyclase"/>
</dbReference>
<dbReference type="Gene3D" id="3.30.70.270">
    <property type="match status" value="1"/>
</dbReference>
<feature type="non-terminal residue" evidence="8">
    <location>
        <position position="56"/>
    </location>
</feature>
<dbReference type="AlphaFoldDB" id="A0A7K9EVQ6"/>
<name>A0A7K9EVQ6_BARMA</name>
<accession>A0A7K9EVQ6</accession>
<dbReference type="GO" id="GO:0003964">
    <property type="term" value="F:RNA-directed DNA polymerase activity"/>
    <property type="evidence" value="ECO:0007669"/>
    <property type="project" value="UniProtKB-KW"/>
</dbReference>
<evidence type="ECO:0000256" key="1">
    <source>
        <dbReference type="ARBA" id="ARBA00022679"/>
    </source>
</evidence>
<dbReference type="EMBL" id="VWZK01021652">
    <property type="protein sequence ID" value="NXG80659.1"/>
    <property type="molecule type" value="Genomic_DNA"/>
</dbReference>
<dbReference type="GO" id="GO:0004519">
    <property type="term" value="F:endonuclease activity"/>
    <property type="evidence" value="ECO:0007669"/>
    <property type="project" value="UniProtKB-KW"/>
</dbReference>
<sequence>PWLYLGMKILDQTVIPQPIKLQVKIKTLNDVQKLAGMINWVRPYVGIPSSQLQPLF</sequence>
<feature type="non-terminal residue" evidence="8">
    <location>
        <position position="1"/>
    </location>
</feature>
<dbReference type="InterPro" id="IPR043502">
    <property type="entry name" value="DNA/RNA_pol_sf"/>
</dbReference>
<keyword evidence="3" id="KW-0540">Nuclease</keyword>
<evidence type="ECO:0000259" key="7">
    <source>
        <dbReference type="Pfam" id="PF06817"/>
    </source>
</evidence>
<gene>
    <name evidence="8" type="primary">Ervk6_1</name>
    <name evidence="8" type="ORF">BARMAR_R14734</name>
</gene>
<keyword evidence="9" id="KW-1185">Reference proteome</keyword>
<dbReference type="Proteomes" id="UP000578343">
    <property type="component" value="Unassembled WGS sequence"/>
</dbReference>